<feature type="domain" description="UDENN" evidence="2">
    <location>
        <begin position="1"/>
        <end position="475"/>
    </location>
</feature>
<proteinExistence type="predicted"/>
<reference evidence="3" key="2">
    <citation type="submission" date="2023-04" db="EMBL/GenBank/DDBJ databases">
        <authorList>
            <person name="Bruccoleri R.E."/>
            <person name="Oakeley E.J."/>
            <person name="Faust A.-M."/>
            <person name="Dessus-Babus S."/>
            <person name="Altorfer M."/>
            <person name="Burckhardt D."/>
            <person name="Oertli M."/>
            <person name="Naumann U."/>
            <person name="Petersen F."/>
            <person name="Wong J."/>
        </authorList>
    </citation>
    <scope>NUCLEOTIDE SEQUENCE</scope>
    <source>
        <strain evidence="3">GSM-AAB239-AS_SAM_17_03QT</strain>
        <tissue evidence="3">Leaf</tissue>
    </source>
</reference>
<gene>
    <name evidence="3" type="ORF">M6B38_263455</name>
</gene>
<keyword evidence="4" id="KW-1185">Reference proteome</keyword>
<accession>A0AAX6IBD4</accession>
<comment type="caution">
    <text evidence="3">The sequence shown here is derived from an EMBL/GenBank/DDBJ whole genome shotgun (WGS) entry which is preliminary data.</text>
</comment>
<dbReference type="EMBL" id="JANAVB010002796">
    <property type="protein sequence ID" value="KAJ6850556.1"/>
    <property type="molecule type" value="Genomic_DNA"/>
</dbReference>
<dbReference type="Gene3D" id="3.30.450.200">
    <property type="match status" value="1"/>
</dbReference>
<feature type="region of interest" description="Disordered" evidence="1">
    <location>
        <begin position="216"/>
        <end position="236"/>
    </location>
</feature>
<dbReference type="PANTHER" id="PTHR15288">
    <property type="entry name" value="DENN DOMAIN-CONTAINING PROTEIN 2"/>
    <property type="match status" value="1"/>
</dbReference>
<feature type="compositionally biased region" description="Polar residues" evidence="1">
    <location>
        <begin position="222"/>
        <end position="234"/>
    </location>
</feature>
<feature type="compositionally biased region" description="Acidic residues" evidence="1">
    <location>
        <begin position="267"/>
        <end position="276"/>
    </location>
</feature>
<dbReference type="Gene3D" id="3.40.50.11500">
    <property type="match status" value="1"/>
</dbReference>
<evidence type="ECO:0000313" key="4">
    <source>
        <dbReference type="Proteomes" id="UP001140949"/>
    </source>
</evidence>
<dbReference type="InterPro" id="IPR037516">
    <property type="entry name" value="Tripartite_DENN"/>
</dbReference>
<evidence type="ECO:0000259" key="2">
    <source>
        <dbReference type="PROSITE" id="PS50211"/>
    </source>
</evidence>
<name>A0AAX6IBD4_IRIPA</name>
<feature type="region of interest" description="Disordered" evidence="1">
    <location>
        <begin position="169"/>
        <end position="204"/>
    </location>
</feature>
<dbReference type="Pfam" id="PF02141">
    <property type="entry name" value="DENN"/>
    <property type="match status" value="1"/>
</dbReference>
<organism evidence="3 4">
    <name type="scientific">Iris pallida</name>
    <name type="common">Sweet iris</name>
    <dbReference type="NCBI Taxonomy" id="29817"/>
    <lineage>
        <taxon>Eukaryota</taxon>
        <taxon>Viridiplantae</taxon>
        <taxon>Streptophyta</taxon>
        <taxon>Embryophyta</taxon>
        <taxon>Tracheophyta</taxon>
        <taxon>Spermatophyta</taxon>
        <taxon>Magnoliopsida</taxon>
        <taxon>Liliopsida</taxon>
        <taxon>Asparagales</taxon>
        <taxon>Iridaceae</taxon>
        <taxon>Iridoideae</taxon>
        <taxon>Irideae</taxon>
        <taxon>Iris</taxon>
    </lineage>
</organism>
<dbReference type="Proteomes" id="UP001140949">
    <property type="component" value="Unassembled WGS sequence"/>
</dbReference>
<dbReference type="PANTHER" id="PTHR15288:SF0">
    <property type="entry name" value="UDENN DOMAIN-CONTAINING PROTEIN"/>
    <property type="match status" value="1"/>
</dbReference>
<reference evidence="3" key="1">
    <citation type="journal article" date="2023" name="GigaByte">
        <title>Genome assembly of the bearded iris, Iris pallida Lam.</title>
        <authorList>
            <person name="Bruccoleri R.E."/>
            <person name="Oakeley E.J."/>
            <person name="Faust A.M.E."/>
            <person name="Altorfer M."/>
            <person name="Dessus-Babus S."/>
            <person name="Burckhardt D."/>
            <person name="Oertli M."/>
            <person name="Naumann U."/>
            <person name="Petersen F."/>
            <person name="Wong J."/>
        </authorList>
    </citation>
    <scope>NUCLEOTIDE SEQUENCE</scope>
    <source>
        <strain evidence="3">GSM-AAB239-AS_SAM_17_03QT</strain>
    </source>
</reference>
<protein>
    <recommendedName>
        <fullName evidence="2">UDENN domain-containing protein</fullName>
    </recommendedName>
</protein>
<dbReference type="InterPro" id="IPR001194">
    <property type="entry name" value="cDENN_dom"/>
</dbReference>
<dbReference type="AlphaFoldDB" id="A0AAX6IBD4"/>
<sequence length="475" mass="53514">MITLLSTVTAFFHIDCWMIYQVSNNSTLYGVCLHVQEIVQRAPGILGDVSPLNNSSCKPSRFLVSAPRCYCILTRVPFFELHYEMLNRFASVSMWHLYQWSIIAQERLDRIKQFVSDMTLESVPQEIVEHDHIDDNYHFPNFQSSNSWMGYAIPVDSILDLTSTSTSTSISSDQELPSFLSRQLDPHSPESASPSELDGDSRKSWGHLHEYSSAASSRSDSFGRTNGNFENGQVSPDVGTIYSSINHKLERIETLESIYSPVRGVGSDDDDDDDDDLSSKHELAGDEKVMKWAKVHDNEPLQIVSGYHSLPLPPRGGEVIFHPLEHLQPIKYCRPGLSFLYLGTYRIDQCYPTTVNEVNAQLAAAEEALALSVWTVATACRSLSLESILTLIAGALLEKQMVVVCPNLGVLSAIVLSLIPLIRPFEWQSLFLPVLPRKMRDLLDAPVPFIKHMHVYRQVCKMHVYTGIFLYHFAD</sequence>
<feature type="region of interest" description="Disordered" evidence="1">
    <location>
        <begin position="260"/>
        <end position="282"/>
    </location>
</feature>
<dbReference type="SMART" id="SM00799">
    <property type="entry name" value="DENN"/>
    <property type="match status" value="1"/>
</dbReference>
<dbReference type="InterPro" id="IPR051942">
    <property type="entry name" value="DENN_domain_containing_2"/>
</dbReference>
<dbReference type="InterPro" id="IPR043153">
    <property type="entry name" value="DENN_C"/>
</dbReference>
<evidence type="ECO:0000256" key="1">
    <source>
        <dbReference type="SAM" id="MobiDB-lite"/>
    </source>
</evidence>
<evidence type="ECO:0000313" key="3">
    <source>
        <dbReference type="EMBL" id="KAJ6850556.1"/>
    </source>
</evidence>
<dbReference type="PROSITE" id="PS50211">
    <property type="entry name" value="DENN"/>
    <property type="match status" value="1"/>
</dbReference>